<protein>
    <submittedName>
        <fullName evidence="3">DEAD/DEAH box helicase</fullName>
    </submittedName>
</protein>
<dbReference type="GO" id="GO:0005524">
    <property type="term" value="F:ATP binding"/>
    <property type="evidence" value="ECO:0007669"/>
    <property type="project" value="InterPro"/>
</dbReference>
<reference evidence="3 4" key="1">
    <citation type="submission" date="2019-01" db="EMBL/GenBank/DDBJ databases">
        <authorList>
            <person name="Chen W.-M."/>
        </authorList>
    </citation>
    <scope>NUCLEOTIDE SEQUENCE [LARGE SCALE GENOMIC DNA]</scope>
    <source>
        <strain evidence="3 4">CCP-18</strain>
    </source>
</reference>
<evidence type="ECO:0000313" key="4">
    <source>
        <dbReference type="Proteomes" id="UP000288587"/>
    </source>
</evidence>
<dbReference type="Pfam" id="PF00271">
    <property type="entry name" value="Helicase_C"/>
    <property type="match status" value="1"/>
</dbReference>
<keyword evidence="4" id="KW-1185">Reference proteome</keyword>
<dbReference type="Pfam" id="PF00176">
    <property type="entry name" value="SNF2-rel_dom"/>
    <property type="match status" value="1"/>
</dbReference>
<keyword evidence="3" id="KW-0067">ATP-binding</keyword>
<sequence>MLSVDYRAIDRRAVLSWATPDESAPWFDVIKRLILDSTEDAKQEAALTISLPWWNFIALRNRFGEVCAGYKLLPGSTLGISPEAADLLRQSRRATDGYQLAMQAQAVDEQQLRAKLRELGFARNLTEKQARNVSRIAALPAGATFSVPGAGKTTEALATFFYRASADERLLVIAPKNAFAAWDEQIKDCMPHLQTQFTRLRGGKEKIAKLLGDDPRWLLITYQQLARVPDLVAAHVAQHKTHVFLDESHRIKSGVGKQTARAALGLAHLPVGKLIMSGTPMPQDAEDLIPQFAFLYPEIPSNKDTVVELIKPVYVRTNKTELGLPPVDRVMVPLPMAPMQSELYKLMKFEVSREGATALNTRSKQAFRSLGRSVARLLQFVSNPALLSSEIAFAHPDLLAGVLAEGDGPKLKYVLKRARQLARDGHKVLIWSSFVRNVEYIAQRLADLGAVYIHGGVDAGDEDDDETREGKIKLFHDDPNVRIMVANPAAASEGVSLHRVCHHALYLDRTFNAAHYLQSEDRIHRFGLPLDQKTTIEIVECLDSVDETVRMRLGLKIGAMAEALEDSSLRPDPIALDPNDIEDYEEYSTGLSSDDIEALLKDFNRGQE</sequence>
<organism evidence="3 4">
    <name type="scientific">Inhella crocodyli</name>
    <dbReference type="NCBI Taxonomy" id="2499851"/>
    <lineage>
        <taxon>Bacteria</taxon>
        <taxon>Pseudomonadati</taxon>
        <taxon>Pseudomonadota</taxon>
        <taxon>Betaproteobacteria</taxon>
        <taxon>Burkholderiales</taxon>
        <taxon>Sphaerotilaceae</taxon>
        <taxon>Inhella</taxon>
    </lineage>
</organism>
<dbReference type="InterPro" id="IPR001650">
    <property type="entry name" value="Helicase_C-like"/>
</dbReference>
<dbReference type="OrthoDB" id="9814088at2"/>
<evidence type="ECO:0000259" key="2">
    <source>
        <dbReference type="SMART" id="SM00487"/>
    </source>
</evidence>
<dbReference type="GO" id="GO:0016787">
    <property type="term" value="F:hydrolase activity"/>
    <property type="evidence" value="ECO:0007669"/>
    <property type="project" value="UniProtKB-KW"/>
</dbReference>
<dbReference type="InterPro" id="IPR027417">
    <property type="entry name" value="P-loop_NTPase"/>
</dbReference>
<dbReference type="CDD" id="cd18793">
    <property type="entry name" value="SF2_C_SNF"/>
    <property type="match status" value="1"/>
</dbReference>
<dbReference type="InterPro" id="IPR014001">
    <property type="entry name" value="Helicase_ATP-bd"/>
</dbReference>
<dbReference type="SMART" id="SM00487">
    <property type="entry name" value="DEXDc"/>
    <property type="match status" value="1"/>
</dbReference>
<evidence type="ECO:0000256" key="1">
    <source>
        <dbReference type="ARBA" id="ARBA00022801"/>
    </source>
</evidence>
<keyword evidence="3" id="KW-0547">Nucleotide-binding</keyword>
<dbReference type="GO" id="GO:0031297">
    <property type="term" value="P:replication fork processing"/>
    <property type="evidence" value="ECO:0007669"/>
    <property type="project" value="TreeGrafter"/>
</dbReference>
<dbReference type="EMBL" id="SACM01000003">
    <property type="protein sequence ID" value="RVT84967.1"/>
    <property type="molecule type" value="Genomic_DNA"/>
</dbReference>
<dbReference type="GO" id="GO:0006281">
    <property type="term" value="P:DNA repair"/>
    <property type="evidence" value="ECO:0007669"/>
    <property type="project" value="TreeGrafter"/>
</dbReference>
<keyword evidence="3" id="KW-0347">Helicase</keyword>
<dbReference type="PANTHER" id="PTHR45766">
    <property type="entry name" value="DNA ANNEALING HELICASE AND ENDONUCLEASE ZRANB3 FAMILY MEMBER"/>
    <property type="match status" value="1"/>
</dbReference>
<feature type="domain" description="Helicase ATP-binding" evidence="2">
    <location>
        <begin position="121"/>
        <end position="308"/>
    </location>
</feature>
<dbReference type="GO" id="GO:0004386">
    <property type="term" value="F:helicase activity"/>
    <property type="evidence" value="ECO:0007669"/>
    <property type="project" value="UniProtKB-KW"/>
</dbReference>
<dbReference type="Proteomes" id="UP000288587">
    <property type="component" value="Unassembled WGS sequence"/>
</dbReference>
<dbReference type="InterPro" id="IPR038718">
    <property type="entry name" value="SNF2-like_sf"/>
</dbReference>
<dbReference type="PANTHER" id="PTHR45766:SF6">
    <property type="entry name" value="SWI_SNF-RELATED MATRIX-ASSOCIATED ACTIN-DEPENDENT REGULATOR OF CHROMATIN SUBFAMILY A-LIKE PROTEIN 1"/>
    <property type="match status" value="1"/>
</dbReference>
<gene>
    <name evidence="3" type="ORF">EOD73_12680</name>
</gene>
<evidence type="ECO:0000313" key="3">
    <source>
        <dbReference type="EMBL" id="RVT84967.1"/>
    </source>
</evidence>
<accession>A0A437LHU4</accession>
<dbReference type="InterPro" id="IPR000330">
    <property type="entry name" value="SNF2_N"/>
</dbReference>
<keyword evidence="1" id="KW-0378">Hydrolase</keyword>
<proteinExistence type="predicted"/>
<name>A0A437LHU4_9BURK</name>
<dbReference type="Gene3D" id="3.40.50.300">
    <property type="entry name" value="P-loop containing nucleotide triphosphate hydrolases"/>
    <property type="match status" value="1"/>
</dbReference>
<comment type="caution">
    <text evidence="3">The sequence shown here is derived from an EMBL/GenBank/DDBJ whole genome shotgun (WGS) entry which is preliminary data.</text>
</comment>
<dbReference type="Gene3D" id="3.40.50.10810">
    <property type="entry name" value="Tandem AAA-ATPase domain"/>
    <property type="match status" value="1"/>
</dbReference>
<dbReference type="AlphaFoldDB" id="A0A437LHU4"/>
<dbReference type="InterPro" id="IPR049730">
    <property type="entry name" value="SNF2/RAD54-like_C"/>
</dbReference>
<dbReference type="SUPFAM" id="SSF52540">
    <property type="entry name" value="P-loop containing nucleoside triphosphate hydrolases"/>
    <property type="match status" value="2"/>
</dbReference>